<accession>A0A2Y9BEL0</accession>
<evidence type="ECO:0000259" key="1">
    <source>
        <dbReference type="Pfam" id="PF01208"/>
    </source>
</evidence>
<dbReference type="Proteomes" id="UP000245845">
    <property type="component" value="Unassembled WGS sequence"/>
</dbReference>
<organism evidence="2 3">
    <name type="scientific">Faecalicatena orotica</name>
    <dbReference type="NCBI Taxonomy" id="1544"/>
    <lineage>
        <taxon>Bacteria</taxon>
        <taxon>Bacillati</taxon>
        <taxon>Bacillota</taxon>
        <taxon>Clostridia</taxon>
        <taxon>Lachnospirales</taxon>
        <taxon>Lachnospiraceae</taxon>
        <taxon>Faecalicatena</taxon>
    </lineage>
</organism>
<evidence type="ECO:0000313" key="2">
    <source>
        <dbReference type="EMBL" id="PWJ30280.1"/>
    </source>
</evidence>
<dbReference type="Pfam" id="PF01208">
    <property type="entry name" value="URO-D"/>
    <property type="match status" value="1"/>
</dbReference>
<dbReference type="GO" id="GO:0004853">
    <property type="term" value="F:uroporphyrinogen decarboxylase activity"/>
    <property type="evidence" value="ECO:0007669"/>
    <property type="project" value="InterPro"/>
</dbReference>
<sequence length="376" mass="43022">MNRRDAFTAAMNHEDGAPLFVDFGKHIGSPHLTMYKKLKEYLNTLDFPEEERIIDRMAQTCCVDECLLKEFDVDFRWLTPDLTVGSEEVDDKHYKDMWGVLFQYTGDHWAIVGSPLADAEDEEDILAAHYPDPHNPALFAGLEEKAKDLYENTDYVLGADGLKCGLLQTALQMRGYEDFMCDLMADEDFANALLDKLLEVQKEMWTEFLNRVGKYVQLVYLTDDYGTQDSLLISPDIFRQYIKPRNEELIRHIKSLADVKIMFHCDGSILPILDDMIKMGVDIINPVQTSTESMKDTAMLKERFGSRLNFHGAIDVQQILPNASISEIKEEVRKRVQDLWAGKGGYILAPCHNIGHDIEPEKLTAVFEAVKELRRS</sequence>
<dbReference type="RefSeq" id="WP_109730715.1">
    <property type="nucleotide sequence ID" value="NZ_BAAACK010000019.1"/>
</dbReference>
<dbReference type="InterPro" id="IPR000257">
    <property type="entry name" value="Uroporphyrinogen_deCOase"/>
</dbReference>
<dbReference type="EMBL" id="QGDL01000004">
    <property type="protein sequence ID" value="PWJ30280.1"/>
    <property type="molecule type" value="Genomic_DNA"/>
</dbReference>
<name>A0A2Y9BEL0_9FIRM</name>
<dbReference type="OrthoDB" id="9815759at2"/>
<dbReference type="InterPro" id="IPR038071">
    <property type="entry name" value="UROD/MetE-like_sf"/>
</dbReference>
<feature type="domain" description="Uroporphyrinogen decarboxylase (URO-D)" evidence="1">
    <location>
        <begin position="170"/>
        <end position="372"/>
    </location>
</feature>
<keyword evidence="3" id="KW-1185">Reference proteome</keyword>
<dbReference type="AlphaFoldDB" id="A0A2Y9BEL0"/>
<reference evidence="2 3" key="1">
    <citation type="submission" date="2018-05" db="EMBL/GenBank/DDBJ databases">
        <title>The Hungate 1000. A catalogue of reference genomes from the rumen microbiome.</title>
        <authorList>
            <person name="Kelly W."/>
        </authorList>
    </citation>
    <scope>NUCLEOTIDE SEQUENCE [LARGE SCALE GENOMIC DNA]</scope>
    <source>
        <strain evidence="2 3">NLAE-zl-C242</strain>
    </source>
</reference>
<comment type="caution">
    <text evidence="2">The sequence shown here is derived from an EMBL/GenBank/DDBJ whole genome shotgun (WGS) entry which is preliminary data.</text>
</comment>
<dbReference type="InterPro" id="IPR052024">
    <property type="entry name" value="Methanogen_methyltrans"/>
</dbReference>
<dbReference type="Gene3D" id="3.20.20.210">
    <property type="match status" value="1"/>
</dbReference>
<dbReference type="SUPFAM" id="SSF51726">
    <property type="entry name" value="UROD/MetE-like"/>
    <property type="match status" value="1"/>
</dbReference>
<evidence type="ECO:0000313" key="3">
    <source>
        <dbReference type="Proteomes" id="UP000245845"/>
    </source>
</evidence>
<dbReference type="GO" id="GO:0006779">
    <property type="term" value="P:porphyrin-containing compound biosynthetic process"/>
    <property type="evidence" value="ECO:0007669"/>
    <property type="project" value="InterPro"/>
</dbReference>
<dbReference type="PANTHER" id="PTHR47099:SF1">
    <property type="entry name" value="METHYLCOBAMIDE:COM METHYLTRANSFERASE MTBA"/>
    <property type="match status" value="1"/>
</dbReference>
<protein>
    <submittedName>
        <fullName evidence="2">Uroporphyrinogen decarboxylase</fullName>
    </submittedName>
</protein>
<proteinExistence type="predicted"/>
<dbReference type="PANTHER" id="PTHR47099">
    <property type="entry name" value="METHYLCOBAMIDE:COM METHYLTRANSFERASE MTBA"/>
    <property type="match status" value="1"/>
</dbReference>
<gene>
    <name evidence="2" type="ORF">A8806_104148</name>
</gene>